<keyword evidence="12 16" id="KW-0472">Membrane</keyword>
<dbReference type="InterPro" id="IPR003591">
    <property type="entry name" value="Leu-rich_rpt_typical-subtyp"/>
</dbReference>
<evidence type="ECO:0000256" key="3">
    <source>
        <dbReference type="ARBA" id="ARBA00022614"/>
    </source>
</evidence>
<dbReference type="InterPro" id="IPR000719">
    <property type="entry name" value="Prot_kinase_dom"/>
</dbReference>
<dbReference type="GO" id="GO:0005524">
    <property type="term" value="F:ATP binding"/>
    <property type="evidence" value="ECO:0007669"/>
    <property type="project" value="UniProtKB-UniRule"/>
</dbReference>
<evidence type="ECO:0000313" key="19">
    <source>
        <dbReference type="Proteomes" id="UP000596660"/>
    </source>
</evidence>
<dbReference type="InterPro" id="IPR013210">
    <property type="entry name" value="LRR_N_plant-typ"/>
</dbReference>
<dbReference type="AlphaFoldDB" id="A0A803L545"/>
<evidence type="ECO:0000256" key="4">
    <source>
        <dbReference type="ARBA" id="ARBA00022679"/>
    </source>
</evidence>
<dbReference type="GO" id="GO:0004672">
    <property type="term" value="F:protein kinase activity"/>
    <property type="evidence" value="ECO:0007669"/>
    <property type="project" value="InterPro"/>
</dbReference>
<keyword evidence="13" id="KW-0325">Glycoprotein</keyword>
<dbReference type="Pfam" id="PF08263">
    <property type="entry name" value="LRRNT_2"/>
    <property type="match status" value="1"/>
</dbReference>
<dbReference type="FunFam" id="3.80.10.10:FF:000221">
    <property type="entry name" value="Leucine-rich repeat receptor-like protein kinase PXL1"/>
    <property type="match status" value="1"/>
</dbReference>
<feature type="compositionally biased region" description="Basic residues" evidence="15">
    <location>
        <begin position="68"/>
        <end position="79"/>
    </location>
</feature>
<dbReference type="FunFam" id="3.80.10.10:FF:000412">
    <property type="entry name" value="Leucine-rich repeat receptor-like protein kinase PXL1"/>
    <property type="match status" value="1"/>
</dbReference>
<dbReference type="OMA" id="FPYGLGM"/>
<feature type="binding site" evidence="14">
    <location>
        <position position="846"/>
    </location>
    <ligand>
        <name>ATP</name>
        <dbReference type="ChEBI" id="CHEBI:30616"/>
    </ligand>
</feature>
<dbReference type="InterPro" id="IPR008271">
    <property type="entry name" value="Ser/Thr_kinase_AS"/>
</dbReference>
<dbReference type="InterPro" id="IPR032675">
    <property type="entry name" value="LRR_dom_sf"/>
</dbReference>
<dbReference type="SUPFAM" id="SSF52058">
    <property type="entry name" value="L domain-like"/>
    <property type="match status" value="1"/>
</dbReference>
<evidence type="ECO:0000256" key="9">
    <source>
        <dbReference type="ARBA" id="ARBA00022777"/>
    </source>
</evidence>
<sequence>MFPFGSPDDVNIDVNLGNTEDEVHMDFDDHNLSYDDNATAVHDTYNNIVEQSAIPSHEREETVSSAPHPRHNAARRRGVRTASQRAVPLPPEAETSQPVQSEQHSPGSETATDQHSQSEHSSPQAVPTAQQASPTPNDELLTLLSMKDSFIDPLNQLKDWTNTTKNPASHCEWKGVWCNSQGFVDKLDLSNMNISGKIPDNIQNLKSLTVLNLCCNAFASSLPKSLSNLTTLVSLDLSQNDFIGRFPAGFSEAKGLVTLNASSNNFEGNLPDDLGFCNSLEVLDFRGSFFEGSIPTSFRNLQNLKFLGLSGNNLTGELPPELGSLSSLETMILGYNEFNGSIPSEFGNLSNLQYLDLAVGSLSGKIPAQLGMLQKLDTVYLYMNEFEGALPWELGNISSLLFFDVSDNRISGEIPKSFGRLKNLQLLNLMCNKLTGEVPSEIGNLTNLQALSLWKNSLTGHLPVNLGKNSPMKFLDVSSNSLSGEIPPNLCDSGNLTKLILFNNSFSGPIPLSLSKCASLVRVRIQNNQFSGSIPAGLGTLPNLERLELGNNNLTGAIPDDLSLSLSLSFIDVSYNNLYSSLPSGILSIQNLQNFIASKNNLDGHIPNQLQNCPSLAVLDLSYNHISGVIPKSIASCEKLVILNLKENQLSGEIPHTVAGMPTLSKLDLSNNSLTGQIPENFGNSPALEMFNLSYNKLVGPVPTNDMFSVINPNEVRGNAGLCGGVLPPCSRSNEKYSGRPKHKHINHVIIGFVVGISAILAVGLAFFAGRMVYRRWYLYSSRVEEWFTSTNKEWPWRLVAFQRLNFTSPDILACLKESNVIGMGGTGIVYKAEIQRPHSIIAVKKLWRSAGDPEAGENLLAEVELLGRLRHRNIVRLIGYLHNENDVMMVYEYMPNGNLGTALHGSKQSPKNNMLVDWVSRYNIALGVAQGLSYLHHDCHPSVIHRDVKSNNILLDENFDARIADFGLAKMMLHKDETISMVAGSYGYIAPEYGYSLKVDEKSDIYSYGVVLLELVTGKKPLDPIFGESIDSVGWVREKIRKNGGLEEVLDPEVSGQCKYIQEEMLLVLRIALLCTAKLPKERPSMRDVISMLKEAKPRR</sequence>
<comment type="similarity">
    <text evidence="2">Belongs to the protein kinase superfamily. Ser/Thr protein kinase family.</text>
</comment>
<dbReference type="FunFam" id="3.80.10.10:FF:000410">
    <property type="entry name" value="Leucine-rich repeat receptor-like protein kinase PXL1"/>
    <property type="match status" value="1"/>
</dbReference>
<keyword evidence="3" id="KW-0433">Leucine-rich repeat</keyword>
<dbReference type="Gene3D" id="3.30.200.20">
    <property type="entry name" value="Phosphorylase Kinase, domain 1"/>
    <property type="match status" value="1"/>
</dbReference>
<evidence type="ECO:0000256" key="2">
    <source>
        <dbReference type="ARBA" id="ARBA00008684"/>
    </source>
</evidence>
<feature type="compositionally biased region" description="Polar residues" evidence="15">
    <location>
        <begin position="94"/>
        <end position="136"/>
    </location>
</feature>
<keyword evidence="7" id="KW-0677">Repeat</keyword>
<keyword evidence="19" id="KW-1185">Reference proteome</keyword>
<dbReference type="InterPro" id="IPR001611">
    <property type="entry name" value="Leu-rich_rpt"/>
</dbReference>
<dbReference type="SUPFAM" id="SSF56112">
    <property type="entry name" value="Protein kinase-like (PK-like)"/>
    <property type="match status" value="1"/>
</dbReference>
<evidence type="ECO:0000256" key="13">
    <source>
        <dbReference type="ARBA" id="ARBA00023180"/>
    </source>
</evidence>
<dbReference type="PROSITE" id="PS00107">
    <property type="entry name" value="PROTEIN_KINASE_ATP"/>
    <property type="match status" value="1"/>
</dbReference>
<evidence type="ECO:0000256" key="7">
    <source>
        <dbReference type="ARBA" id="ARBA00022737"/>
    </source>
</evidence>
<evidence type="ECO:0000256" key="5">
    <source>
        <dbReference type="ARBA" id="ARBA00022692"/>
    </source>
</evidence>
<proteinExistence type="inferred from homology"/>
<dbReference type="Proteomes" id="UP000596660">
    <property type="component" value="Unplaced"/>
</dbReference>
<dbReference type="Pfam" id="PF00069">
    <property type="entry name" value="Pkinase"/>
    <property type="match status" value="1"/>
</dbReference>
<feature type="region of interest" description="Disordered" evidence="15">
    <location>
        <begin position="52"/>
        <end position="136"/>
    </location>
</feature>
<keyword evidence="10 14" id="KW-0067">ATP-binding</keyword>
<dbReference type="PROSITE" id="PS50011">
    <property type="entry name" value="PROTEIN_KINASE_DOM"/>
    <property type="match status" value="1"/>
</dbReference>
<evidence type="ECO:0000256" key="11">
    <source>
        <dbReference type="ARBA" id="ARBA00022989"/>
    </source>
</evidence>
<evidence type="ECO:0000256" key="12">
    <source>
        <dbReference type="ARBA" id="ARBA00023136"/>
    </source>
</evidence>
<dbReference type="Pfam" id="PF23598">
    <property type="entry name" value="LRR_14"/>
    <property type="match status" value="1"/>
</dbReference>
<dbReference type="SUPFAM" id="SSF52047">
    <property type="entry name" value="RNI-like"/>
    <property type="match status" value="1"/>
</dbReference>
<dbReference type="PROSITE" id="PS00108">
    <property type="entry name" value="PROTEIN_KINASE_ST"/>
    <property type="match status" value="1"/>
</dbReference>
<dbReference type="FunFam" id="3.30.200.20:FF:000444">
    <property type="entry name" value="MDIS1-interacting receptor like kinase 1"/>
    <property type="match status" value="1"/>
</dbReference>
<comment type="subcellular location">
    <subcellularLocation>
        <location evidence="1">Membrane</location>
        <topology evidence="1">Single-pass membrane protein</topology>
    </subcellularLocation>
</comment>
<organism evidence="18 19">
    <name type="scientific">Chenopodium quinoa</name>
    <name type="common">Quinoa</name>
    <dbReference type="NCBI Taxonomy" id="63459"/>
    <lineage>
        <taxon>Eukaryota</taxon>
        <taxon>Viridiplantae</taxon>
        <taxon>Streptophyta</taxon>
        <taxon>Embryophyta</taxon>
        <taxon>Tracheophyta</taxon>
        <taxon>Spermatophyta</taxon>
        <taxon>Magnoliopsida</taxon>
        <taxon>eudicotyledons</taxon>
        <taxon>Gunneridae</taxon>
        <taxon>Pentapetalae</taxon>
        <taxon>Caryophyllales</taxon>
        <taxon>Chenopodiaceae</taxon>
        <taxon>Chenopodioideae</taxon>
        <taxon>Atripliceae</taxon>
        <taxon>Chenopodium</taxon>
    </lineage>
</organism>
<dbReference type="Gene3D" id="3.80.10.10">
    <property type="entry name" value="Ribonuclease Inhibitor"/>
    <property type="match status" value="4"/>
</dbReference>
<dbReference type="InterPro" id="IPR055414">
    <property type="entry name" value="LRR_R13L4/SHOC2-like"/>
</dbReference>
<dbReference type="FunFam" id="3.80.10.10:FF:000095">
    <property type="entry name" value="LRR receptor-like serine/threonine-protein kinase GSO1"/>
    <property type="match status" value="1"/>
</dbReference>
<dbReference type="Gramene" id="AUR62006984-RA">
    <property type="protein sequence ID" value="AUR62006984-RA:cds"/>
    <property type="gene ID" value="AUR62006984"/>
</dbReference>
<dbReference type="GO" id="GO:0016020">
    <property type="term" value="C:membrane"/>
    <property type="evidence" value="ECO:0007669"/>
    <property type="project" value="UniProtKB-SubCell"/>
</dbReference>
<name>A0A803L545_CHEQI</name>
<dbReference type="FunFam" id="1.10.510.10:FF:000400">
    <property type="entry name" value="MDIS1-interacting receptor like kinase 1"/>
    <property type="match status" value="1"/>
</dbReference>
<dbReference type="PANTHER" id="PTHR48056">
    <property type="entry name" value="LRR RECEPTOR-LIKE SERINE/THREONINE-PROTEIN KINASE-RELATED"/>
    <property type="match status" value="1"/>
</dbReference>
<reference evidence="18" key="2">
    <citation type="submission" date="2021-03" db="UniProtKB">
        <authorList>
            <consortium name="EnsemblPlants"/>
        </authorList>
    </citation>
    <scope>IDENTIFICATION</scope>
</reference>
<keyword evidence="8 14" id="KW-0547">Nucleotide-binding</keyword>
<evidence type="ECO:0000256" key="16">
    <source>
        <dbReference type="SAM" id="Phobius"/>
    </source>
</evidence>
<evidence type="ECO:0000256" key="1">
    <source>
        <dbReference type="ARBA" id="ARBA00004167"/>
    </source>
</evidence>
<dbReference type="InterPro" id="IPR050647">
    <property type="entry name" value="Plant_LRR-RLKs"/>
</dbReference>
<keyword evidence="5 16" id="KW-0812">Transmembrane</keyword>
<evidence type="ECO:0000256" key="10">
    <source>
        <dbReference type="ARBA" id="ARBA00022840"/>
    </source>
</evidence>
<dbReference type="Pfam" id="PF13855">
    <property type="entry name" value="LRR_8"/>
    <property type="match status" value="2"/>
</dbReference>
<dbReference type="GO" id="GO:0033612">
    <property type="term" value="F:receptor serine/threonine kinase binding"/>
    <property type="evidence" value="ECO:0007669"/>
    <property type="project" value="TreeGrafter"/>
</dbReference>
<evidence type="ECO:0000256" key="15">
    <source>
        <dbReference type="SAM" id="MobiDB-lite"/>
    </source>
</evidence>
<dbReference type="EnsemblPlants" id="AUR62006984-RA">
    <property type="protein sequence ID" value="AUR62006984-RA:cds"/>
    <property type="gene ID" value="AUR62006984"/>
</dbReference>
<accession>A0A803L545</accession>
<dbReference type="InterPro" id="IPR011009">
    <property type="entry name" value="Kinase-like_dom_sf"/>
</dbReference>
<feature type="domain" description="Protein kinase" evidence="17">
    <location>
        <begin position="816"/>
        <end position="1101"/>
    </location>
</feature>
<evidence type="ECO:0000259" key="17">
    <source>
        <dbReference type="PROSITE" id="PS50011"/>
    </source>
</evidence>
<evidence type="ECO:0000256" key="6">
    <source>
        <dbReference type="ARBA" id="ARBA00022729"/>
    </source>
</evidence>
<evidence type="ECO:0000313" key="18">
    <source>
        <dbReference type="EnsemblPlants" id="AUR62006984-RA:cds"/>
    </source>
</evidence>
<dbReference type="PANTHER" id="PTHR48056:SF26">
    <property type="entry name" value="MDIS1-INTERACTING RECEPTOR LIKE KINASE 1"/>
    <property type="match status" value="1"/>
</dbReference>
<dbReference type="Gene3D" id="1.10.510.10">
    <property type="entry name" value="Transferase(Phosphotransferase) domain 1"/>
    <property type="match status" value="1"/>
</dbReference>
<protein>
    <recommendedName>
        <fullName evidence="17">Protein kinase domain-containing protein</fullName>
    </recommendedName>
</protein>
<keyword evidence="6" id="KW-0732">Signal</keyword>
<keyword evidence="9" id="KW-0418">Kinase</keyword>
<evidence type="ECO:0000256" key="8">
    <source>
        <dbReference type="ARBA" id="ARBA00022741"/>
    </source>
</evidence>
<dbReference type="Pfam" id="PF00560">
    <property type="entry name" value="LRR_1"/>
    <property type="match status" value="5"/>
</dbReference>
<evidence type="ECO:0000256" key="14">
    <source>
        <dbReference type="PROSITE-ProRule" id="PRU10141"/>
    </source>
</evidence>
<keyword evidence="4" id="KW-0808">Transferase</keyword>
<keyword evidence="11 16" id="KW-1133">Transmembrane helix</keyword>
<feature type="transmembrane region" description="Helical" evidence="16">
    <location>
        <begin position="750"/>
        <end position="774"/>
    </location>
</feature>
<reference evidence="18" key="1">
    <citation type="journal article" date="2017" name="Nature">
        <title>The genome of Chenopodium quinoa.</title>
        <authorList>
            <person name="Jarvis D.E."/>
            <person name="Ho Y.S."/>
            <person name="Lightfoot D.J."/>
            <person name="Schmoeckel S.M."/>
            <person name="Li B."/>
            <person name="Borm T.J.A."/>
            <person name="Ohyanagi H."/>
            <person name="Mineta K."/>
            <person name="Michell C.T."/>
            <person name="Saber N."/>
            <person name="Kharbatia N.M."/>
            <person name="Rupper R.R."/>
            <person name="Sharp A.R."/>
            <person name="Dally N."/>
            <person name="Boughton B.A."/>
            <person name="Woo Y.H."/>
            <person name="Gao G."/>
            <person name="Schijlen E.G.W.M."/>
            <person name="Guo X."/>
            <person name="Momin A.A."/>
            <person name="Negrao S."/>
            <person name="Al-Babili S."/>
            <person name="Gehring C."/>
            <person name="Roessner U."/>
            <person name="Jung C."/>
            <person name="Murphy K."/>
            <person name="Arold S.T."/>
            <person name="Gojobori T."/>
            <person name="van der Linden C.G."/>
            <person name="van Loo E.N."/>
            <person name="Jellen E.N."/>
            <person name="Maughan P.J."/>
            <person name="Tester M."/>
        </authorList>
    </citation>
    <scope>NUCLEOTIDE SEQUENCE [LARGE SCALE GENOMIC DNA]</scope>
    <source>
        <strain evidence="18">cv. PI 614886</strain>
    </source>
</reference>
<dbReference type="SMART" id="SM00369">
    <property type="entry name" value="LRR_TYP"/>
    <property type="match status" value="6"/>
</dbReference>
<dbReference type="SMART" id="SM00220">
    <property type="entry name" value="S_TKc"/>
    <property type="match status" value="1"/>
</dbReference>
<dbReference type="InterPro" id="IPR017441">
    <property type="entry name" value="Protein_kinase_ATP_BS"/>
</dbReference>